<evidence type="ECO:0000313" key="2">
    <source>
        <dbReference type="Proteomes" id="UP001304671"/>
    </source>
</evidence>
<reference evidence="1 2" key="1">
    <citation type="submission" date="2023-12" db="EMBL/GenBank/DDBJ databases">
        <title>Novel species of the genus Arcicella isolated from rivers.</title>
        <authorList>
            <person name="Lu H."/>
        </authorList>
    </citation>
    <scope>NUCLEOTIDE SEQUENCE [LARGE SCALE GENOMIC DNA]</scope>
    <source>
        <strain evidence="1 2">LMG 21963</strain>
    </source>
</reference>
<evidence type="ECO:0000313" key="1">
    <source>
        <dbReference type="EMBL" id="MEA5257948.1"/>
    </source>
</evidence>
<organism evidence="1 2">
    <name type="scientific">Arcicella aquatica</name>
    <dbReference type="NCBI Taxonomy" id="217141"/>
    <lineage>
        <taxon>Bacteria</taxon>
        <taxon>Pseudomonadati</taxon>
        <taxon>Bacteroidota</taxon>
        <taxon>Cytophagia</taxon>
        <taxon>Cytophagales</taxon>
        <taxon>Flectobacillaceae</taxon>
        <taxon>Arcicella</taxon>
    </lineage>
</organism>
<dbReference type="NCBIfam" id="NF038153">
    <property type="entry name" value="lant_leader_L1a"/>
    <property type="match status" value="1"/>
</dbReference>
<dbReference type="Proteomes" id="UP001304671">
    <property type="component" value="Unassembled WGS sequence"/>
</dbReference>
<sequence>MKKKQITFDKKLSLDKSIIGKLDIQQMDAIVGGSVNTATCVYKEAAEDNELAAQSCKACSCNGPKP</sequence>
<gene>
    <name evidence="1" type="ORF">VB264_09130</name>
</gene>
<comment type="caution">
    <text evidence="1">The sequence shown here is derived from an EMBL/GenBank/DDBJ whole genome shotgun (WGS) entry which is preliminary data.</text>
</comment>
<dbReference type="InterPro" id="IPR058238">
    <property type="entry name" value="Lant_leader_dom"/>
</dbReference>
<name>A0ABU5QLM4_9BACT</name>
<accession>A0ABU5QLM4</accession>
<proteinExistence type="predicted"/>
<dbReference type="EMBL" id="JAYFUL010000011">
    <property type="protein sequence ID" value="MEA5257948.1"/>
    <property type="molecule type" value="Genomic_DNA"/>
</dbReference>
<protein>
    <submittedName>
        <fullName evidence="1">Class I lanthipeptide</fullName>
    </submittedName>
</protein>
<dbReference type="RefSeq" id="WP_323248680.1">
    <property type="nucleotide sequence ID" value="NZ_JAYFUL010000011.1"/>
</dbReference>
<keyword evidence="2" id="KW-1185">Reference proteome</keyword>